<keyword evidence="9" id="KW-0968">Cytoplasmic vesicle</keyword>
<comment type="caution">
    <text evidence="12">The sequence shown here is derived from an EMBL/GenBank/DDBJ whole genome shotgun (WGS) entry which is preliminary data.</text>
</comment>
<sequence>MTTADQMRIVEAKLARLLGSGPELGLKGQVLAEGGLIQGWVQSRRLVVVVGVSSGQYALVIFTSQTFPVGRVEDLAIDDVIPVDKELKCEIESGDAVLVNIKSGSSTKIMLEMLPGYHTQNFVAEIYRLTDLMRQDRKVAASSPSSETWLNQLRAAKTTDEALSRDLAQRMRVGEGRDTPTLDASPIPQPRSGSGRNTALVDLDADDDSPNTSLNRQEIALGGAAPIAARESVVKYQMALKEEQFTHKQTFTVFCGTWNVNGQSPISQVKAWLAVDEDPPDIYAIGFQELDLSKEAFVFNESIKEDEWQAIVFASLHPQAKYKRVKLVRLVGMMLIVFAKSTHMEHIHEITSETVGTGIMGKLGNKGGVAVRFEFHNTSICFVNSHLAAHVSEFERRNQDYHDICARMVFQNFVPTKSIKDHDQIFWLGDLNYRITDLDTATVKELLQENNIPDLLLSDQFLQQRKQRRVFTGYKEGDITFIPTYKFDPGTDMWDTSEKARAPAWTDRILWRGDYIEQIAYRSHMELKVSDHKPVSAVFKAGVKVIDPVKYRKIYEDVMKKLDRLENEFLPQVTVENTEIIFDGKVQFLETYTKTLTVANTGQVPVQYEFIKKLNDTSICKAWLTVEPSTGFIMPGEKSDIALELHVDKTTAGPLNAGADQMYDILVLHLVGGKDIFITVSGEYQKSCFGASINALCQMTVPISELSVGALMDLEKPPCTGSAISIGGEEPYPVPKELWFLCDLITSLGLDQEQLFLQPGLRKEILAIRDWLDTGLPVDKPDVSIHSAAETLLLFLESLREPILPFTLYGRCLDVSSNYLQCKQVISQLPQNHKNVFNYMTAFLREVIRHSAQNGIDPKIMATLFAGIFLRDPPGTNFGSGLRAKTNQQLLDHRKARFVHHFLINEPDD</sequence>
<dbReference type="PANTHER" id="PTHR11200:SF300">
    <property type="entry name" value="TYPE II INOSITOL 1,4,5-TRISPHOSPHATE 5-PHOSPHATASE"/>
    <property type="match status" value="1"/>
</dbReference>
<evidence type="ECO:0000256" key="2">
    <source>
        <dbReference type="ARBA" id="ARBA00004580"/>
    </source>
</evidence>
<dbReference type="Proteomes" id="UP000318571">
    <property type="component" value="Chromosome 2"/>
</dbReference>
<evidence type="ECO:0000256" key="1">
    <source>
        <dbReference type="ARBA" id="ARBA00004146"/>
    </source>
</evidence>
<dbReference type="EMBL" id="VCGU01000005">
    <property type="protein sequence ID" value="TRY74769.1"/>
    <property type="molecule type" value="Genomic_DNA"/>
</dbReference>
<dbReference type="InterPro" id="IPR013783">
    <property type="entry name" value="Ig-like_fold"/>
</dbReference>
<keyword evidence="13" id="KW-1185">Reference proteome</keyword>
<dbReference type="SUPFAM" id="SSF48350">
    <property type="entry name" value="GTPase activation domain, GAP"/>
    <property type="match status" value="1"/>
</dbReference>
<dbReference type="InterPro" id="IPR047078">
    <property type="entry name" value="RhoGAP_OCRL1"/>
</dbReference>
<dbReference type="GO" id="GO:0031901">
    <property type="term" value="C:early endosome membrane"/>
    <property type="evidence" value="ECO:0007669"/>
    <property type="project" value="UniProtKB-SubCell"/>
</dbReference>
<comment type="similarity">
    <text evidence="3">Belongs to the inositol 1,4,5-trisphosphate 5-phosphatase type II family.</text>
</comment>
<accession>A0A553PAR4</accession>
<keyword evidence="8" id="KW-0472">Membrane</keyword>
<evidence type="ECO:0000256" key="4">
    <source>
        <dbReference type="ARBA" id="ARBA00013044"/>
    </source>
</evidence>
<name>A0A553PAR4_TIGCA</name>
<gene>
    <name evidence="12" type="ORF">TCAL_09197</name>
</gene>
<keyword evidence="5" id="KW-0967">Endosome</keyword>
<dbReference type="AlphaFoldDB" id="A0A553PAR4"/>
<evidence type="ECO:0000256" key="10">
    <source>
        <dbReference type="SAM" id="MobiDB-lite"/>
    </source>
</evidence>
<dbReference type="GO" id="GO:0030670">
    <property type="term" value="C:phagocytic vesicle membrane"/>
    <property type="evidence" value="ECO:0007669"/>
    <property type="project" value="UniProtKB-SubCell"/>
</dbReference>
<dbReference type="PROSITE" id="PS50238">
    <property type="entry name" value="RHOGAP"/>
    <property type="match status" value="1"/>
</dbReference>
<feature type="compositionally biased region" description="Basic and acidic residues" evidence="10">
    <location>
        <begin position="170"/>
        <end position="180"/>
    </location>
</feature>
<feature type="domain" description="Rho-GAP" evidence="11">
    <location>
        <begin position="724"/>
        <end position="909"/>
    </location>
</feature>
<dbReference type="InterPro" id="IPR037793">
    <property type="entry name" value="OCRL1/INPP5B_INPP5c"/>
</dbReference>
<dbReference type="Gene3D" id="3.60.10.10">
    <property type="entry name" value="Endonuclease/exonuclease/phosphatase"/>
    <property type="match status" value="1"/>
</dbReference>
<dbReference type="FunFam" id="1.10.555.10:FF:000012">
    <property type="entry name" value="Putative inositol polyphosphate 5-phosphatase OCRL-1"/>
    <property type="match status" value="1"/>
</dbReference>
<evidence type="ECO:0000259" key="11">
    <source>
        <dbReference type="PROSITE" id="PS50238"/>
    </source>
</evidence>
<evidence type="ECO:0000256" key="6">
    <source>
        <dbReference type="ARBA" id="ARBA00022801"/>
    </source>
</evidence>
<dbReference type="OMA" id="WLGCSER"/>
<dbReference type="SMART" id="SM00128">
    <property type="entry name" value="IPPc"/>
    <property type="match status" value="1"/>
</dbReference>
<evidence type="ECO:0000256" key="3">
    <source>
        <dbReference type="ARBA" id="ARBA00005910"/>
    </source>
</evidence>
<evidence type="ECO:0000256" key="9">
    <source>
        <dbReference type="ARBA" id="ARBA00023329"/>
    </source>
</evidence>
<dbReference type="CDD" id="cd09093">
    <property type="entry name" value="INPP5c_INPP5B"/>
    <property type="match status" value="1"/>
</dbReference>
<dbReference type="InterPro" id="IPR008936">
    <property type="entry name" value="Rho_GTPase_activation_prot"/>
</dbReference>
<dbReference type="Gene3D" id="1.10.555.10">
    <property type="entry name" value="Rho GTPase activation protein"/>
    <property type="match status" value="1"/>
</dbReference>
<dbReference type="PANTHER" id="PTHR11200">
    <property type="entry name" value="INOSITOL 5-PHOSPHATASE"/>
    <property type="match status" value="1"/>
</dbReference>
<evidence type="ECO:0000313" key="13">
    <source>
        <dbReference type="Proteomes" id="UP000318571"/>
    </source>
</evidence>
<dbReference type="InterPro" id="IPR046985">
    <property type="entry name" value="IP5"/>
</dbReference>
<dbReference type="FunFam" id="3.60.10.10:FF:000004">
    <property type="entry name" value="Type II inositol 1,4,5-trisphosphate 5-phosphatase"/>
    <property type="match status" value="1"/>
</dbReference>
<keyword evidence="6" id="KW-0378">Hydrolase</keyword>
<dbReference type="Pfam" id="PF00620">
    <property type="entry name" value="RhoGAP"/>
    <property type="match status" value="1"/>
</dbReference>
<dbReference type="STRING" id="6832.A0A553PAR4"/>
<evidence type="ECO:0000256" key="5">
    <source>
        <dbReference type="ARBA" id="ARBA00022753"/>
    </source>
</evidence>
<dbReference type="FunFam" id="2.60.40.10:FF:000132">
    <property type="entry name" value="Inositol polyphosphate 5-phosphatase OCRL-1 isoform b"/>
    <property type="match status" value="1"/>
</dbReference>
<dbReference type="Pfam" id="PF16776">
    <property type="entry name" value="INPP5B_PH"/>
    <property type="match status" value="1"/>
</dbReference>
<dbReference type="CDD" id="cd04380">
    <property type="entry name" value="RhoGAP_OCRL1"/>
    <property type="match status" value="1"/>
</dbReference>
<feature type="region of interest" description="Disordered" evidence="10">
    <location>
        <begin position="170"/>
        <end position="211"/>
    </location>
</feature>
<dbReference type="InterPro" id="IPR048869">
    <property type="entry name" value="OCRL-1_2_ASH"/>
</dbReference>
<dbReference type="InterPro" id="IPR036691">
    <property type="entry name" value="Endo/exonu/phosph_ase_sf"/>
</dbReference>
<evidence type="ECO:0000256" key="8">
    <source>
        <dbReference type="ARBA" id="ARBA00023136"/>
    </source>
</evidence>
<dbReference type="Gene3D" id="2.30.29.110">
    <property type="match status" value="1"/>
</dbReference>
<dbReference type="InterPro" id="IPR031896">
    <property type="entry name" value="INPP5B_PH_dom"/>
</dbReference>
<dbReference type="GO" id="GO:0007165">
    <property type="term" value="P:signal transduction"/>
    <property type="evidence" value="ECO:0007669"/>
    <property type="project" value="InterPro"/>
</dbReference>
<dbReference type="InterPro" id="IPR000198">
    <property type="entry name" value="RhoGAP_dom"/>
</dbReference>
<evidence type="ECO:0000256" key="7">
    <source>
        <dbReference type="ARBA" id="ARBA00023098"/>
    </source>
</evidence>
<dbReference type="OrthoDB" id="7862313at2759"/>
<dbReference type="GO" id="GO:0004439">
    <property type="term" value="F:phosphatidylinositol-4,5-bisphosphate 5-phosphatase activity"/>
    <property type="evidence" value="ECO:0007669"/>
    <property type="project" value="UniProtKB-EC"/>
</dbReference>
<organism evidence="12 13">
    <name type="scientific">Tigriopus californicus</name>
    <name type="common">Marine copepod</name>
    <dbReference type="NCBI Taxonomy" id="6832"/>
    <lineage>
        <taxon>Eukaryota</taxon>
        <taxon>Metazoa</taxon>
        <taxon>Ecdysozoa</taxon>
        <taxon>Arthropoda</taxon>
        <taxon>Crustacea</taxon>
        <taxon>Multicrustacea</taxon>
        <taxon>Hexanauplia</taxon>
        <taxon>Copepoda</taxon>
        <taxon>Harpacticoida</taxon>
        <taxon>Harpacticidae</taxon>
        <taxon>Tigriopus</taxon>
    </lineage>
</organism>
<comment type="subcellular location">
    <subcellularLocation>
        <location evidence="2">Cytoplasmic vesicle</location>
        <location evidence="2">Phagosome membrane</location>
    </subcellularLocation>
    <subcellularLocation>
        <location evidence="1">Early endosome membrane</location>
    </subcellularLocation>
</comment>
<dbReference type="SUPFAM" id="SSF56219">
    <property type="entry name" value="DNase I-like"/>
    <property type="match status" value="1"/>
</dbReference>
<keyword evidence="7" id="KW-0443">Lipid metabolism</keyword>
<dbReference type="GO" id="GO:0046856">
    <property type="term" value="P:phosphatidylinositol dephosphorylation"/>
    <property type="evidence" value="ECO:0007669"/>
    <property type="project" value="InterPro"/>
</dbReference>
<dbReference type="SMART" id="SM00324">
    <property type="entry name" value="RhoGAP"/>
    <property type="match status" value="1"/>
</dbReference>
<reference evidence="12 13" key="1">
    <citation type="journal article" date="2018" name="Nat. Ecol. Evol.">
        <title>Genomic signatures of mitonuclear coevolution across populations of Tigriopus californicus.</title>
        <authorList>
            <person name="Barreto F.S."/>
            <person name="Watson E.T."/>
            <person name="Lima T.G."/>
            <person name="Willett C.S."/>
            <person name="Edmands S."/>
            <person name="Li W."/>
            <person name="Burton R.S."/>
        </authorList>
    </citation>
    <scope>NUCLEOTIDE SEQUENCE [LARGE SCALE GENOMIC DNA]</scope>
    <source>
        <strain evidence="12 13">San Diego</strain>
    </source>
</reference>
<dbReference type="Pfam" id="PF21310">
    <property type="entry name" value="OCRL-like_ASH"/>
    <property type="match status" value="1"/>
</dbReference>
<evidence type="ECO:0000313" key="12">
    <source>
        <dbReference type="EMBL" id="TRY74769.1"/>
    </source>
</evidence>
<dbReference type="Gene3D" id="2.60.40.10">
    <property type="entry name" value="Immunoglobulins"/>
    <property type="match status" value="1"/>
</dbReference>
<proteinExistence type="inferred from homology"/>
<dbReference type="EC" id="3.1.3.36" evidence="4"/>
<dbReference type="InterPro" id="IPR000300">
    <property type="entry name" value="IPPc"/>
</dbReference>
<dbReference type="GO" id="GO:0052745">
    <property type="term" value="F:inositol phosphate phosphatase activity"/>
    <property type="evidence" value="ECO:0007669"/>
    <property type="project" value="InterPro"/>
</dbReference>
<protein>
    <recommendedName>
        <fullName evidence="4">phosphoinositide 5-phosphatase</fullName>
        <ecNumber evidence="4">3.1.3.36</ecNumber>
    </recommendedName>
</protein>
<dbReference type="Pfam" id="PF22669">
    <property type="entry name" value="Exo_endo_phos2"/>
    <property type="match status" value="1"/>
</dbReference>